<evidence type="ECO:0000313" key="1">
    <source>
        <dbReference type="EMBL" id="KAJ8619850.1"/>
    </source>
</evidence>
<dbReference type="Proteomes" id="UP001234297">
    <property type="component" value="Chromosome 9"/>
</dbReference>
<protein>
    <submittedName>
        <fullName evidence="1">Uncharacterized protein</fullName>
    </submittedName>
</protein>
<reference evidence="1 2" key="1">
    <citation type="journal article" date="2022" name="Hortic Res">
        <title>A haplotype resolved chromosomal level avocado genome allows analysis of novel avocado genes.</title>
        <authorList>
            <person name="Nath O."/>
            <person name="Fletcher S.J."/>
            <person name="Hayward A."/>
            <person name="Shaw L.M."/>
            <person name="Masouleh A.K."/>
            <person name="Furtado A."/>
            <person name="Henry R.J."/>
            <person name="Mitter N."/>
        </authorList>
    </citation>
    <scope>NUCLEOTIDE SEQUENCE [LARGE SCALE GENOMIC DNA]</scope>
    <source>
        <strain evidence="2">cv. Hass</strain>
    </source>
</reference>
<comment type="caution">
    <text evidence="1">The sequence shown here is derived from an EMBL/GenBank/DDBJ whole genome shotgun (WGS) entry which is preliminary data.</text>
</comment>
<dbReference type="EMBL" id="CM056817">
    <property type="protein sequence ID" value="KAJ8619850.1"/>
    <property type="molecule type" value="Genomic_DNA"/>
</dbReference>
<proteinExistence type="predicted"/>
<accession>A0ACC2KFE0</accession>
<name>A0ACC2KFE0_PERAE</name>
<sequence length="174" mass="18606">MMSFARILVNLDLAKPYPNSVLVELEGYTVVEVEALYENIPCSSCLPTGHLYVVCPFSSKPVLLKSPSAVALGQPTVSQKSLAIGSKVPNAASTASVGPLNSLLDSLINPYVELPAPATQPPSPKSHSSLPPIDLSPAYLKENPMLSLPTDLIYGIIWRKSQPLLLTILIPSLF</sequence>
<gene>
    <name evidence="1" type="ORF">MRB53_028379</name>
</gene>
<organism evidence="1 2">
    <name type="scientific">Persea americana</name>
    <name type="common">Avocado</name>
    <dbReference type="NCBI Taxonomy" id="3435"/>
    <lineage>
        <taxon>Eukaryota</taxon>
        <taxon>Viridiplantae</taxon>
        <taxon>Streptophyta</taxon>
        <taxon>Embryophyta</taxon>
        <taxon>Tracheophyta</taxon>
        <taxon>Spermatophyta</taxon>
        <taxon>Magnoliopsida</taxon>
        <taxon>Magnoliidae</taxon>
        <taxon>Laurales</taxon>
        <taxon>Lauraceae</taxon>
        <taxon>Persea</taxon>
    </lineage>
</organism>
<keyword evidence="2" id="KW-1185">Reference proteome</keyword>
<evidence type="ECO:0000313" key="2">
    <source>
        <dbReference type="Proteomes" id="UP001234297"/>
    </source>
</evidence>